<reference evidence="5" key="1">
    <citation type="submission" date="2023-08" db="EMBL/GenBank/DDBJ databases">
        <title>Emergence of clinically-relevant ST2 carbapenem-resistant Acinetobacter baumannii strains in hospital sewages in Zhejiang, East of China.</title>
        <authorList>
            <person name="Kaichao C."/>
            <person name="Zhang R."/>
        </authorList>
    </citation>
    <scope>NUCLEOTIDE SEQUENCE</scope>
    <source>
        <strain evidence="5">M-SY-60</strain>
    </source>
</reference>
<dbReference type="AlphaFoldDB" id="A0AAW8JKZ5"/>
<accession>A0AAW8JKZ5</accession>
<evidence type="ECO:0000259" key="4">
    <source>
        <dbReference type="PROSITE" id="PS01124"/>
    </source>
</evidence>
<dbReference type="Pfam" id="PF12625">
    <property type="entry name" value="Arabinose_bd"/>
    <property type="match status" value="1"/>
</dbReference>
<protein>
    <submittedName>
        <fullName evidence="5">AraC family transcriptional regulator</fullName>
    </submittedName>
</protein>
<dbReference type="InterPro" id="IPR009057">
    <property type="entry name" value="Homeodomain-like_sf"/>
</dbReference>
<evidence type="ECO:0000256" key="1">
    <source>
        <dbReference type="ARBA" id="ARBA00023015"/>
    </source>
</evidence>
<dbReference type="InterPro" id="IPR032687">
    <property type="entry name" value="AraC-type_N"/>
</dbReference>
<dbReference type="InterPro" id="IPR018060">
    <property type="entry name" value="HTH_AraC"/>
</dbReference>
<dbReference type="Pfam" id="PF12833">
    <property type="entry name" value="HTH_18"/>
    <property type="match status" value="1"/>
</dbReference>
<dbReference type="Proteomes" id="UP001243195">
    <property type="component" value="Unassembled WGS sequence"/>
</dbReference>
<keyword evidence="2" id="KW-0238">DNA-binding</keyword>
<gene>
    <name evidence="5" type="ORF">RFH51_11365</name>
</gene>
<evidence type="ECO:0000256" key="2">
    <source>
        <dbReference type="ARBA" id="ARBA00023125"/>
    </source>
</evidence>
<dbReference type="PRINTS" id="PR00032">
    <property type="entry name" value="HTHARAC"/>
</dbReference>
<dbReference type="Gene3D" id="1.10.10.60">
    <property type="entry name" value="Homeodomain-like"/>
    <property type="match status" value="1"/>
</dbReference>
<name>A0AAW8JKZ5_9GAMM</name>
<proteinExistence type="predicted"/>
<dbReference type="SUPFAM" id="SSF46689">
    <property type="entry name" value="Homeodomain-like"/>
    <property type="match status" value="1"/>
</dbReference>
<dbReference type="PROSITE" id="PS01124">
    <property type="entry name" value="HTH_ARAC_FAMILY_2"/>
    <property type="match status" value="1"/>
</dbReference>
<dbReference type="PANTHER" id="PTHR47894:SF1">
    <property type="entry name" value="HTH-TYPE TRANSCRIPTIONAL REGULATOR VQSM"/>
    <property type="match status" value="1"/>
</dbReference>
<dbReference type="RefSeq" id="WP_308956541.1">
    <property type="nucleotide sequence ID" value="NZ_JASVDU010000019.1"/>
</dbReference>
<keyword evidence="3" id="KW-0804">Transcription</keyword>
<evidence type="ECO:0000313" key="5">
    <source>
        <dbReference type="EMBL" id="MDQ9072057.1"/>
    </source>
</evidence>
<dbReference type="SMART" id="SM00342">
    <property type="entry name" value="HTH_ARAC"/>
    <property type="match status" value="1"/>
</dbReference>
<organism evidence="5 6">
    <name type="scientific">Acinetobacter gerneri</name>
    <dbReference type="NCBI Taxonomy" id="202952"/>
    <lineage>
        <taxon>Bacteria</taxon>
        <taxon>Pseudomonadati</taxon>
        <taxon>Pseudomonadota</taxon>
        <taxon>Gammaproteobacteria</taxon>
        <taxon>Moraxellales</taxon>
        <taxon>Moraxellaceae</taxon>
        <taxon>Acinetobacter</taxon>
    </lineage>
</organism>
<feature type="domain" description="HTH araC/xylS-type" evidence="4">
    <location>
        <begin position="245"/>
        <end position="341"/>
    </location>
</feature>
<evidence type="ECO:0000313" key="6">
    <source>
        <dbReference type="Proteomes" id="UP001243195"/>
    </source>
</evidence>
<dbReference type="PANTHER" id="PTHR47894">
    <property type="entry name" value="HTH-TYPE TRANSCRIPTIONAL REGULATOR GADX"/>
    <property type="match status" value="1"/>
</dbReference>
<dbReference type="GO" id="GO:0000976">
    <property type="term" value="F:transcription cis-regulatory region binding"/>
    <property type="evidence" value="ECO:0007669"/>
    <property type="project" value="TreeGrafter"/>
</dbReference>
<evidence type="ECO:0000256" key="3">
    <source>
        <dbReference type="ARBA" id="ARBA00023163"/>
    </source>
</evidence>
<dbReference type="GO" id="GO:0003700">
    <property type="term" value="F:DNA-binding transcription factor activity"/>
    <property type="evidence" value="ECO:0007669"/>
    <property type="project" value="InterPro"/>
</dbReference>
<dbReference type="InterPro" id="IPR020449">
    <property type="entry name" value="Tscrpt_reg_AraC-type_HTH"/>
</dbReference>
<sequence length="344" mass="40066">MPKFSQHYSSHHFYVPPAILSGLIHFAEQHQLAYQHWFSRFNLDISQIRNLQCFVTFQQLCQVIKSAIEETSITSLGLHIGRSDGLISMGILGFAMQACKTVAEAMHIGLHYHRISGSVLDLNFHEYDDYCELEISPKIPDPILFEFFCDEVLSSILSCYIAMVGDQDDLLSIEINYKPKHFQEYKSIFNCPIHFNSNRNVMRFDRQFLNKTLKSYSPANYATAIQICEQTLQQITQINQASYAEILKQLIEQNLPERFDMKQAAQHLKISERHLRRQLLEDGLSFQQIRQDILQCKAKEMLLKNHTISEISQQLGFSELREFRRAFKRWTGAAPSIYKYNLQV</sequence>
<dbReference type="GO" id="GO:0005829">
    <property type="term" value="C:cytosol"/>
    <property type="evidence" value="ECO:0007669"/>
    <property type="project" value="TreeGrafter"/>
</dbReference>
<dbReference type="EMBL" id="JAVIDA010000014">
    <property type="protein sequence ID" value="MDQ9072057.1"/>
    <property type="molecule type" value="Genomic_DNA"/>
</dbReference>
<comment type="caution">
    <text evidence="5">The sequence shown here is derived from an EMBL/GenBank/DDBJ whole genome shotgun (WGS) entry which is preliminary data.</text>
</comment>
<keyword evidence="1" id="KW-0805">Transcription regulation</keyword>